<feature type="region of interest" description="Disordered" evidence="1">
    <location>
        <begin position="85"/>
        <end position="136"/>
    </location>
</feature>
<feature type="region of interest" description="Disordered" evidence="1">
    <location>
        <begin position="25"/>
        <end position="51"/>
    </location>
</feature>
<accession>A0A1D1VUJ3</accession>
<evidence type="ECO:0000313" key="2">
    <source>
        <dbReference type="EMBL" id="GAV04616.1"/>
    </source>
</evidence>
<proteinExistence type="predicted"/>
<evidence type="ECO:0000256" key="1">
    <source>
        <dbReference type="SAM" id="MobiDB-lite"/>
    </source>
</evidence>
<keyword evidence="3" id="KW-1185">Reference proteome</keyword>
<gene>
    <name evidence="2" type="primary">RvY_14877-1</name>
    <name evidence="2" type="synonym">RvY_14877.1</name>
    <name evidence="2" type="ORF">RvY_14877</name>
</gene>
<protein>
    <submittedName>
        <fullName evidence="2">Uncharacterized protein</fullName>
    </submittedName>
</protein>
<reference evidence="2 3" key="1">
    <citation type="journal article" date="2016" name="Nat. Commun.">
        <title>Extremotolerant tardigrade genome and improved radiotolerance of human cultured cells by tardigrade-unique protein.</title>
        <authorList>
            <person name="Hashimoto T."/>
            <person name="Horikawa D.D."/>
            <person name="Saito Y."/>
            <person name="Kuwahara H."/>
            <person name="Kozuka-Hata H."/>
            <person name="Shin-I T."/>
            <person name="Minakuchi Y."/>
            <person name="Ohishi K."/>
            <person name="Motoyama A."/>
            <person name="Aizu T."/>
            <person name="Enomoto A."/>
            <person name="Kondo K."/>
            <person name="Tanaka S."/>
            <person name="Hara Y."/>
            <person name="Koshikawa S."/>
            <person name="Sagara H."/>
            <person name="Miura T."/>
            <person name="Yokobori S."/>
            <person name="Miyagawa K."/>
            <person name="Suzuki Y."/>
            <person name="Kubo T."/>
            <person name="Oyama M."/>
            <person name="Kohara Y."/>
            <person name="Fujiyama A."/>
            <person name="Arakawa K."/>
            <person name="Katayama T."/>
            <person name="Toyoda A."/>
            <person name="Kunieda T."/>
        </authorList>
    </citation>
    <scope>NUCLEOTIDE SEQUENCE [LARGE SCALE GENOMIC DNA]</scope>
    <source>
        <strain evidence="2 3">YOKOZUNA-1</strain>
    </source>
</reference>
<dbReference type="Proteomes" id="UP000186922">
    <property type="component" value="Unassembled WGS sequence"/>
</dbReference>
<sequence length="136" mass="14887">MMASAKIRFRVPGDRHPTTLLIRHRKKRGPRSEPCGMPLKDGIDEGSFGDGDHTILHGRGGKELSRAPLTKPVLMVRQEGLSLQKCTKSSGNHSFQNFGQVMKEGDGPPAGTLGTVERAFRDGRDVRSLPTARKNT</sequence>
<name>A0A1D1VUJ3_RAMVA</name>
<comment type="caution">
    <text evidence="2">The sequence shown here is derived from an EMBL/GenBank/DDBJ whole genome shotgun (WGS) entry which is preliminary data.</text>
</comment>
<dbReference type="AlphaFoldDB" id="A0A1D1VUJ3"/>
<feature type="compositionally biased region" description="Basic and acidic residues" evidence="1">
    <location>
        <begin position="118"/>
        <end position="127"/>
    </location>
</feature>
<evidence type="ECO:0000313" key="3">
    <source>
        <dbReference type="Proteomes" id="UP000186922"/>
    </source>
</evidence>
<organism evidence="2 3">
    <name type="scientific">Ramazzottius varieornatus</name>
    <name type="common">Water bear</name>
    <name type="synonym">Tardigrade</name>
    <dbReference type="NCBI Taxonomy" id="947166"/>
    <lineage>
        <taxon>Eukaryota</taxon>
        <taxon>Metazoa</taxon>
        <taxon>Ecdysozoa</taxon>
        <taxon>Tardigrada</taxon>
        <taxon>Eutardigrada</taxon>
        <taxon>Parachela</taxon>
        <taxon>Hypsibioidea</taxon>
        <taxon>Ramazzottiidae</taxon>
        <taxon>Ramazzottius</taxon>
    </lineage>
</organism>
<feature type="compositionally biased region" description="Polar residues" evidence="1">
    <location>
        <begin position="85"/>
        <end position="99"/>
    </location>
</feature>
<dbReference type="EMBL" id="BDGG01000011">
    <property type="protein sequence ID" value="GAV04616.1"/>
    <property type="molecule type" value="Genomic_DNA"/>
</dbReference>